<gene>
    <name evidence="2" type="ORF">ACFQRF_11375</name>
</gene>
<sequence>MPHRLPLFPLGSVLFPGLSLPLRVFEDRYRHLMTDLLALPADEPRRFGIIGIELGHEVGASSAHQLSEVGCLAEVRTVRRHEDGRYDVIVEGAERFRVDAFVDPDSDHPYLRAATTPLPDEPGPGAERQAERVGRLFARYCERLTAIGMPAAPPGDFPTDPLALSYAVAAALVADQAEKQHLLEAEHAAARLGLTADLLRREIRVIGALPTLPAGPFLRRDINLN</sequence>
<proteinExistence type="predicted"/>
<name>A0ABW2KGA0_9ACTN</name>
<dbReference type="Gene3D" id="2.30.130.40">
    <property type="entry name" value="LON domain-like"/>
    <property type="match status" value="1"/>
</dbReference>
<dbReference type="Proteomes" id="UP001596540">
    <property type="component" value="Unassembled WGS sequence"/>
</dbReference>
<dbReference type="RefSeq" id="WP_379871007.1">
    <property type="nucleotide sequence ID" value="NZ_JBHTBH010000005.1"/>
</dbReference>
<dbReference type="InterPro" id="IPR003111">
    <property type="entry name" value="Lon_prtase_N"/>
</dbReference>
<dbReference type="PROSITE" id="PS51787">
    <property type="entry name" value="LON_N"/>
    <property type="match status" value="1"/>
</dbReference>
<dbReference type="EMBL" id="JBHTBH010000005">
    <property type="protein sequence ID" value="MFC7328344.1"/>
    <property type="molecule type" value="Genomic_DNA"/>
</dbReference>
<dbReference type="InterPro" id="IPR046336">
    <property type="entry name" value="Lon_prtase_N_sf"/>
</dbReference>
<organism evidence="2 3">
    <name type="scientific">Marinactinospora rubrisoli</name>
    <dbReference type="NCBI Taxonomy" id="2715399"/>
    <lineage>
        <taxon>Bacteria</taxon>
        <taxon>Bacillati</taxon>
        <taxon>Actinomycetota</taxon>
        <taxon>Actinomycetes</taxon>
        <taxon>Streptosporangiales</taxon>
        <taxon>Nocardiopsidaceae</taxon>
        <taxon>Marinactinospora</taxon>
    </lineage>
</organism>
<evidence type="ECO:0000313" key="3">
    <source>
        <dbReference type="Proteomes" id="UP001596540"/>
    </source>
</evidence>
<dbReference type="PANTHER" id="PTHR46732:SF8">
    <property type="entry name" value="ATP-DEPENDENT PROTEASE LA (LON) DOMAIN PROTEIN"/>
    <property type="match status" value="1"/>
</dbReference>
<comment type="caution">
    <text evidence="2">The sequence shown here is derived from an EMBL/GenBank/DDBJ whole genome shotgun (WGS) entry which is preliminary data.</text>
</comment>
<dbReference type="SMART" id="SM00464">
    <property type="entry name" value="LON"/>
    <property type="match status" value="1"/>
</dbReference>
<dbReference type="PANTHER" id="PTHR46732">
    <property type="entry name" value="ATP-DEPENDENT PROTEASE LA (LON) DOMAIN PROTEIN"/>
    <property type="match status" value="1"/>
</dbReference>
<dbReference type="InterPro" id="IPR015947">
    <property type="entry name" value="PUA-like_sf"/>
</dbReference>
<dbReference type="SUPFAM" id="SSF88697">
    <property type="entry name" value="PUA domain-like"/>
    <property type="match status" value="1"/>
</dbReference>
<dbReference type="Gene3D" id="1.20.58.1480">
    <property type="match status" value="1"/>
</dbReference>
<reference evidence="3" key="1">
    <citation type="journal article" date="2019" name="Int. J. Syst. Evol. Microbiol.">
        <title>The Global Catalogue of Microorganisms (GCM) 10K type strain sequencing project: providing services to taxonomists for standard genome sequencing and annotation.</title>
        <authorList>
            <consortium name="The Broad Institute Genomics Platform"/>
            <consortium name="The Broad Institute Genome Sequencing Center for Infectious Disease"/>
            <person name="Wu L."/>
            <person name="Ma J."/>
        </authorList>
    </citation>
    <scope>NUCLEOTIDE SEQUENCE [LARGE SCALE GENOMIC DNA]</scope>
    <source>
        <strain evidence="3">CGMCC 4.7382</strain>
    </source>
</reference>
<keyword evidence="3" id="KW-1185">Reference proteome</keyword>
<accession>A0ABW2KGA0</accession>
<feature type="domain" description="Lon N-terminal" evidence="1">
    <location>
        <begin position="1"/>
        <end position="203"/>
    </location>
</feature>
<dbReference type="Pfam" id="PF02190">
    <property type="entry name" value="LON_substr_bdg"/>
    <property type="match status" value="1"/>
</dbReference>
<evidence type="ECO:0000313" key="2">
    <source>
        <dbReference type="EMBL" id="MFC7328344.1"/>
    </source>
</evidence>
<evidence type="ECO:0000259" key="1">
    <source>
        <dbReference type="PROSITE" id="PS51787"/>
    </source>
</evidence>
<protein>
    <submittedName>
        <fullName evidence="2">LON peptidase substrate-binding domain-containing protein</fullName>
    </submittedName>
</protein>